<dbReference type="RefSeq" id="WP_166277197.1">
    <property type="nucleotide sequence ID" value="NZ_JTHE03000104.1"/>
</dbReference>
<evidence type="ECO:0000313" key="2">
    <source>
        <dbReference type="Proteomes" id="UP000031561"/>
    </source>
</evidence>
<sequence length="169" mass="19317">MSALLSRSNAPNRRIGQILLDAHLISEAKLQVALYERQIFTSRLGEILVVHGWAKPETVEFFAEQWRFLCEQTVRYPLGQYFVAAGLIDPGQIDQILWAQTHVGCRFGTTAVLLGLVKQGTLDFFLTHLFPHQSVSVGVDPEQTWIQPQILDPVDLYGQENFHPLQRYW</sequence>
<dbReference type="SUPFAM" id="SSF160246">
    <property type="entry name" value="EspE N-terminal domain-like"/>
    <property type="match status" value="2"/>
</dbReference>
<accession>A0ABD4T927</accession>
<dbReference type="EMBL" id="JTHE03000104">
    <property type="protein sequence ID" value="MCM1984830.1"/>
    <property type="molecule type" value="Genomic_DNA"/>
</dbReference>
<proteinExistence type="predicted"/>
<dbReference type="AlphaFoldDB" id="A0ABD4T927"/>
<name>A0ABD4T927_9CYAN</name>
<gene>
    <name evidence="1" type="ORF">QQ91_0018570</name>
</gene>
<keyword evidence="2" id="KW-1185">Reference proteome</keyword>
<dbReference type="Proteomes" id="UP000031561">
    <property type="component" value="Unassembled WGS sequence"/>
</dbReference>
<protein>
    <submittedName>
        <fullName evidence="1">Uncharacterized protein</fullName>
    </submittedName>
</protein>
<dbReference type="InterPro" id="IPR037257">
    <property type="entry name" value="T2SS_E_N_sf"/>
</dbReference>
<reference evidence="1 2" key="1">
    <citation type="journal article" date="2015" name="Genome Announc.">
        <title>Draft Genome Sequence of Filamentous Marine Cyanobacterium Lyngbya confervoides Strain BDU141951.</title>
        <authorList>
            <person name="Chandrababunaidu M.M."/>
            <person name="Sen D."/>
            <person name="Tripathy S."/>
        </authorList>
    </citation>
    <scope>NUCLEOTIDE SEQUENCE [LARGE SCALE GENOMIC DNA]</scope>
    <source>
        <strain evidence="1 2">BDU141951</strain>
    </source>
</reference>
<evidence type="ECO:0000313" key="1">
    <source>
        <dbReference type="EMBL" id="MCM1984830.1"/>
    </source>
</evidence>
<comment type="caution">
    <text evidence="1">The sequence shown here is derived from an EMBL/GenBank/DDBJ whole genome shotgun (WGS) entry which is preliminary data.</text>
</comment>
<organism evidence="1 2">
    <name type="scientific">Lyngbya confervoides BDU141951</name>
    <dbReference type="NCBI Taxonomy" id="1574623"/>
    <lineage>
        <taxon>Bacteria</taxon>
        <taxon>Bacillati</taxon>
        <taxon>Cyanobacteriota</taxon>
        <taxon>Cyanophyceae</taxon>
        <taxon>Oscillatoriophycideae</taxon>
        <taxon>Oscillatoriales</taxon>
        <taxon>Microcoleaceae</taxon>
        <taxon>Lyngbya</taxon>
    </lineage>
</organism>